<dbReference type="PANTHER" id="PTHR37299:SF1">
    <property type="entry name" value="STAGE 0 SPORULATION PROTEIN A HOMOLOG"/>
    <property type="match status" value="1"/>
</dbReference>
<reference evidence="4 5" key="1">
    <citation type="submission" date="2024-06" db="EMBL/GenBank/DDBJ databases">
        <title>Chitinophaga defluvii sp. nov., isolated from municipal sewage.</title>
        <authorList>
            <person name="Zhang L."/>
        </authorList>
    </citation>
    <scope>NUCLEOTIDE SEQUENCE [LARGE SCALE GENOMIC DNA]</scope>
    <source>
        <strain evidence="4 5">H8</strain>
    </source>
</reference>
<keyword evidence="4" id="KW-0238">DNA-binding</keyword>
<gene>
    <name evidence="4" type="ORF">ABR189_22125</name>
</gene>
<dbReference type="EMBL" id="JBEXAC010000002">
    <property type="protein sequence ID" value="MET7000104.1"/>
    <property type="molecule type" value="Genomic_DNA"/>
</dbReference>
<evidence type="ECO:0000256" key="1">
    <source>
        <dbReference type="PROSITE-ProRule" id="PRU00169"/>
    </source>
</evidence>
<keyword evidence="1" id="KW-0597">Phosphoprotein</keyword>
<protein>
    <submittedName>
        <fullName evidence="4">LytTR family DNA-binding domain-containing protein</fullName>
    </submittedName>
</protein>
<name>A0ABV2TAQ3_9BACT</name>
<dbReference type="InterPro" id="IPR007492">
    <property type="entry name" value="LytTR_DNA-bd_dom"/>
</dbReference>
<dbReference type="Gene3D" id="2.40.50.1020">
    <property type="entry name" value="LytTr DNA-binding domain"/>
    <property type="match status" value="1"/>
</dbReference>
<organism evidence="4 5">
    <name type="scientific">Chitinophaga defluvii</name>
    <dbReference type="NCBI Taxonomy" id="3163343"/>
    <lineage>
        <taxon>Bacteria</taxon>
        <taxon>Pseudomonadati</taxon>
        <taxon>Bacteroidota</taxon>
        <taxon>Chitinophagia</taxon>
        <taxon>Chitinophagales</taxon>
        <taxon>Chitinophagaceae</taxon>
        <taxon>Chitinophaga</taxon>
    </lineage>
</organism>
<dbReference type="Proteomes" id="UP001549749">
    <property type="component" value="Unassembled WGS sequence"/>
</dbReference>
<proteinExistence type="predicted"/>
<keyword evidence="5" id="KW-1185">Reference proteome</keyword>
<dbReference type="InterPro" id="IPR011006">
    <property type="entry name" value="CheY-like_superfamily"/>
</dbReference>
<dbReference type="RefSeq" id="WP_354662664.1">
    <property type="nucleotide sequence ID" value="NZ_JBEXAC010000002.1"/>
</dbReference>
<feature type="domain" description="Response regulatory" evidence="2">
    <location>
        <begin position="5"/>
        <end position="117"/>
    </location>
</feature>
<dbReference type="PROSITE" id="PS50930">
    <property type="entry name" value="HTH_LYTTR"/>
    <property type="match status" value="1"/>
</dbReference>
<dbReference type="PROSITE" id="PS50110">
    <property type="entry name" value="RESPONSE_REGULATORY"/>
    <property type="match status" value="1"/>
</dbReference>
<dbReference type="SMART" id="SM00448">
    <property type="entry name" value="REC"/>
    <property type="match status" value="1"/>
</dbReference>
<dbReference type="Gene3D" id="3.40.50.2300">
    <property type="match status" value="1"/>
</dbReference>
<feature type="domain" description="HTH LytTR-type" evidence="3">
    <location>
        <begin position="142"/>
        <end position="233"/>
    </location>
</feature>
<accession>A0ABV2TAQ3</accession>
<dbReference type="Pfam" id="PF04397">
    <property type="entry name" value="LytTR"/>
    <property type="match status" value="1"/>
</dbReference>
<dbReference type="SMART" id="SM00850">
    <property type="entry name" value="LytTR"/>
    <property type="match status" value="1"/>
</dbReference>
<dbReference type="InterPro" id="IPR001789">
    <property type="entry name" value="Sig_transdc_resp-reg_receiver"/>
</dbReference>
<evidence type="ECO:0000259" key="2">
    <source>
        <dbReference type="PROSITE" id="PS50110"/>
    </source>
</evidence>
<feature type="modified residue" description="4-aspartylphosphate" evidence="1">
    <location>
        <position position="56"/>
    </location>
</feature>
<dbReference type="SUPFAM" id="SSF52172">
    <property type="entry name" value="CheY-like"/>
    <property type="match status" value="1"/>
</dbReference>
<comment type="caution">
    <text evidence="4">The sequence shown here is derived from an EMBL/GenBank/DDBJ whole genome shotgun (WGS) entry which is preliminary data.</text>
</comment>
<evidence type="ECO:0000259" key="3">
    <source>
        <dbReference type="PROSITE" id="PS50930"/>
    </source>
</evidence>
<dbReference type="InterPro" id="IPR046947">
    <property type="entry name" value="LytR-like"/>
</dbReference>
<sequence length="245" mass="28303">MNTIRTVLIDDETDSIESMKLMLQAYDQVVVVGTFTSPVKALAEIAQLQPDLLFLDIEMPRMNGFELLEKIPHPDFQVVFATAYNQFAIKAFRFSALDYLVKPVNKEELDAVIVRAAKQHRLQSGQLQNLKQQLRQGHITKIAIPGQYNVTFIDIKDIVFAEASGNYSNLVLHDGSKMLITRKLKDIQEVLEEQYFLRIHRQYIINLNLVRSFNRNENMLTMITGDQMPVSRSQKDRLIEKYGWL</sequence>
<dbReference type="GO" id="GO:0003677">
    <property type="term" value="F:DNA binding"/>
    <property type="evidence" value="ECO:0007669"/>
    <property type="project" value="UniProtKB-KW"/>
</dbReference>
<dbReference type="Pfam" id="PF00072">
    <property type="entry name" value="Response_reg"/>
    <property type="match status" value="1"/>
</dbReference>
<evidence type="ECO:0000313" key="4">
    <source>
        <dbReference type="EMBL" id="MET7000104.1"/>
    </source>
</evidence>
<dbReference type="PANTHER" id="PTHR37299">
    <property type="entry name" value="TRANSCRIPTIONAL REGULATOR-RELATED"/>
    <property type="match status" value="1"/>
</dbReference>
<evidence type="ECO:0000313" key="5">
    <source>
        <dbReference type="Proteomes" id="UP001549749"/>
    </source>
</evidence>